<dbReference type="AlphaFoldDB" id="A0A0A8YKQ1"/>
<dbReference type="EMBL" id="GBRH01271895">
    <property type="protein sequence ID" value="JAD26000.1"/>
    <property type="molecule type" value="Transcribed_RNA"/>
</dbReference>
<reference evidence="1" key="2">
    <citation type="journal article" date="2015" name="Data Brief">
        <title>Shoot transcriptome of the giant reed, Arundo donax.</title>
        <authorList>
            <person name="Barrero R.A."/>
            <person name="Guerrero F.D."/>
            <person name="Moolhuijzen P."/>
            <person name="Goolsby J.A."/>
            <person name="Tidwell J."/>
            <person name="Bellgard S.E."/>
            <person name="Bellgard M.I."/>
        </authorList>
    </citation>
    <scope>NUCLEOTIDE SEQUENCE</scope>
    <source>
        <tissue evidence="1">Shoot tissue taken approximately 20 cm above the soil surface</tissue>
    </source>
</reference>
<proteinExistence type="predicted"/>
<accession>A0A0A8YKQ1</accession>
<protein>
    <submittedName>
        <fullName evidence="1">Uncharacterized protein</fullName>
    </submittedName>
</protein>
<sequence>MFSVFTAKRKPTKDSSNAFSCLPTSMLVNSKIISQEAMTKCKLKNQVVLVRSHQADVF</sequence>
<name>A0A0A8YKQ1_ARUDO</name>
<evidence type="ECO:0000313" key="1">
    <source>
        <dbReference type="EMBL" id="JAD26000.1"/>
    </source>
</evidence>
<organism evidence="1">
    <name type="scientific">Arundo donax</name>
    <name type="common">Giant reed</name>
    <name type="synonym">Donax arundinaceus</name>
    <dbReference type="NCBI Taxonomy" id="35708"/>
    <lineage>
        <taxon>Eukaryota</taxon>
        <taxon>Viridiplantae</taxon>
        <taxon>Streptophyta</taxon>
        <taxon>Embryophyta</taxon>
        <taxon>Tracheophyta</taxon>
        <taxon>Spermatophyta</taxon>
        <taxon>Magnoliopsida</taxon>
        <taxon>Liliopsida</taxon>
        <taxon>Poales</taxon>
        <taxon>Poaceae</taxon>
        <taxon>PACMAD clade</taxon>
        <taxon>Arundinoideae</taxon>
        <taxon>Arundineae</taxon>
        <taxon>Arundo</taxon>
    </lineage>
</organism>
<reference evidence="1" key="1">
    <citation type="submission" date="2014-09" db="EMBL/GenBank/DDBJ databases">
        <authorList>
            <person name="Magalhaes I.L.F."/>
            <person name="Oliveira U."/>
            <person name="Santos F.R."/>
            <person name="Vidigal T.H.D.A."/>
            <person name="Brescovit A.D."/>
            <person name="Santos A.J."/>
        </authorList>
    </citation>
    <scope>NUCLEOTIDE SEQUENCE</scope>
    <source>
        <tissue evidence="1">Shoot tissue taken approximately 20 cm above the soil surface</tissue>
    </source>
</reference>